<comment type="caution">
    <text evidence="3">The sequence shown here is derived from an EMBL/GenBank/DDBJ whole genome shotgun (WGS) entry which is preliminary data.</text>
</comment>
<protein>
    <recommendedName>
        <fullName evidence="2">DUF8211 domain-containing protein</fullName>
    </recommendedName>
</protein>
<evidence type="ECO:0000313" key="3">
    <source>
        <dbReference type="EMBL" id="PKC58598.1"/>
    </source>
</evidence>
<dbReference type="Pfam" id="PF26638">
    <property type="entry name" value="DUF8211"/>
    <property type="match status" value="1"/>
</dbReference>
<name>A0A2I1F5J9_9GLOM</name>
<feature type="domain" description="DUF8211" evidence="2">
    <location>
        <begin position="141"/>
        <end position="276"/>
    </location>
</feature>
<dbReference type="AlphaFoldDB" id="A0A2I1F5J9"/>
<gene>
    <name evidence="3" type="ORF">RhiirA1_470729</name>
</gene>
<sequence length="424" mass="48753">MSSFIRIDDFVLRPGYDYTPPGLNDFIFKDNSTNSSPPTEDNVSTISSPSEHPEDISPTPSFNNNNNYIFSTKYEKFHVTPHHRADPISNTITACLIPAPFTMSLHRHACIIHHKQLTLYFISKDKNIPAVSNSNTFKDFHATRLYNRWAKKKIRNNFSNRLGISFTTTYRAFNSNVVVKKGLDYIYGKVYRDFSRTPSSSPKVRKRQEKRFEASIRHTFRNANLCADTPMEDKLRAAQHHVLLFQENQIITKPIKHFRYKKKFVAPLQGYYTFPLPLFKAKCTPVVVPSDLPQNISSVASPTIVDPTPPVIVDIFENIPAHYVPLIPEERFYDGGVHNQPSRSQIRKHKLKPLKVGSEAWLAHMEEIHNIHLKNLQHELDLKAAISQCDTTDEKESLGLDESDHLYFTKFGVIYLEIFAFGIF</sequence>
<evidence type="ECO:0000313" key="4">
    <source>
        <dbReference type="Proteomes" id="UP000232688"/>
    </source>
</evidence>
<dbReference type="Proteomes" id="UP000232688">
    <property type="component" value="Unassembled WGS sequence"/>
</dbReference>
<evidence type="ECO:0000259" key="2">
    <source>
        <dbReference type="Pfam" id="PF26638"/>
    </source>
</evidence>
<accession>A0A2I1F5J9</accession>
<dbReference type="VEuPathDB" id="FungiDB:RhiirA1_470729"/>
<feature type="region of interest" description="Disordered" evidence="1">
    <location>
        <begin position="29"/>
        <end position="62"/>
    </location>
</feature>
<dbReference type="VEuPathDB" id="FungiDB:FUN_022069"/>
<reference evidence="3 4" key="1">
    <citation type="submission" date="2017-10" db="EMBL/GenBank/DDBJ databases">
        <title>Extensive intraspecific genome diversity in a model arbuscular mycorrhizal fungus.</title>
        <authorList>
            <person name="Chen E.C.H."/>
            <person name="Morin E."/>
            <person name="Baudet D."/>
            <person name="Noel J."/>
            <person name="Ndikumana S."/>
            <person name="Charron P."/>
            <person name="St-Onge C."/>
            <person name="Giorgi J."/>
            <person name="Grigoriev I.V."/>
            <person name="Roux C."/>
            <person name="Martin F.M."/>
            <person name="Corradi N."/>
        </authorList>
    </citation>
    <scope>NUCLEOTIDE SEQUENCE [LARGE SCALE GENOMIC DNA]</scope>
    <source>
        <strain evidence="3 4">A1</strain>
    </source>
</reference>
<evidence type="ECO:0000256" key="1">
    <source>
        <dbReference type="SAM" id="MobiDB-lite"/>
    </source>
</evidence>
<reference evidence="3 4" key="2">
    <citation type="submission" date="2017-10" db="EMBL/GenBank/DDBJ databases">
        <title>Genome analyses suggest a sexual origin of heterokaryosis in a supposedly ancient asexual fungus.</title>
        <authorList>
            <person name="Corradi N."/>
            <person name="Sedzielewska K."/>
            <person name="Noel J."/>
            <person name="Charron P."/>
            <person name="Farinelli L."/>
            <person name="Marton T."/>
            <person name="Kruger M."/>
            <person name="Pelin A."/>
            <person name="Brachmann A."/>
            <person name="Corradi N."/>
        </authorList>
    </citation>
    <scope>NUCLEOTIDE SEQUENCE [LARGE SCALE GENOMIC DNA]</scope>
    <source>
        <strain evidence="3 4">A1</strain>
    </source>
</reference>
<dbReference type="OrthoDB" id="2452718at2759"/>
<proteinExistence type="predicted"/>
<feature type="compositionally biased region" description="Polar residues" evidence="1">
    <location>
        <begin position="30"/>
        <end position="50"/>
    </location>
</feature>
<dbReference type="InterPro" id="IPR058524">
    <property type="entry name" value="DUF8211"/>
</dbReference>
<organism evidence="3 4">
    <name type="scientific">Rhizophagus irregularis</name>
    <dbReference type="NCBI Taxonomy" id="588596"/>
    <lineage>
        <taxon>Eukaryota</taxon>
        <taxon>Fungi</taxon>
        <taxon>Fungi incertae sedis</taxon>
        <taxon>Mucoromycota</taxon>
        <taxon>Glomeromycotina</taxon>
        <taxon>Glomeromycetes</taxon>
        <taxon>Glomerales</taxon>
        <taxon>Glomeraceae</taxon>
        <taxon>Rhizophagus</taxon>
    </lineage>
</organism>
<dbReference type="EMBL" id="LLXH01001506">
    <property type="protein sequence ID" value="PKC58598.1"/>
    <property type="molecule type" value="Genomic_DNA"/>
</dbReference>